<evidence type="ECO:0000256" key="4">
    <source>
        <dbReference type="SAM" id="MobiDB-lite"/>
    </source>
</evidence>
<name>A0A8C2SMQ0_CAPHI</name>
<reference evidence="5" key="2">
    <citation type="submission" date="2025-08" db="UniProtKB">
        <authorList>
            <consortium name="Ensembl"/>
        </authorList>
    </citation>
    <scope>IDENTIFICATION</scope>
</reference>
<protein>
    <submittedName>
        <fullName evidence="5">Uncharacterized protein</fullName>
    </submittedName>
</protein>
<dbReference type="GO" id="GO:0000977">
    <property type="term" value="F:RNA polymerase II transcription regulatory region sequence-specific DNA binding"/>
    <property type="evidence" value="ECO:0007669"/>
    <property type="project" value="TreeGrafter"/>
</dbReference>
<sequence>MGSKEDAGKGCPAAGGVSSFTIQSILGGGPSEAPREPAGWPARKRSLSVSSEEEEPDDGWKAPACFCPDPHGPKEPGSKHHPPIPFPCLGTPKGSGGAGPASSEPGALVSARAETQPGRNPTPGALRGIDAGLQLPKQLPCGTSFFPALGAAWGWRQHRAVRRGPFSDRSLPSEGTGQVGRPCLDLVSSPVCSSPQPGATRLTAAHSSQAGGRVARLARRRNRAQRGGPSAKEGIQAQDPAKKAREAKAPPHSFCCCCCSWFRMERG</sequence>
<evidence type="ECO:0000256" key="3">
    <source>
        <dbReference type="ARBA" id="ARBA00023163"/>
    </source>
</evidence>
<evidence type="ECO:0000256" key="2">
    <source>
        <dbReference type="ARBA" id="ARBA00023015"/>
    </source>
</evidence>
<organism evidence="5">
    <name type="scientific">Capra hircus</name>
    <name type="common">Goat</name>
    <dbReference type="NCBI Taxonomy" id="9925"/>
    <lineage>
        <taxon>Eukaryota</taxon>
        <taxon>Metazoa</taxon>
        <taxon>Chordata</taxon>
        <taxon>Craniata</taxon>
        <taxon>Vertebrata</taxon>
        <taxon>Euteleostomi</taxon>
        <taxon>Mammalia</taxon>
        <taxon>Eutheria</taxon>
        <taxon>Laurasiatheria</taxon>
        <taxon>Artiodactyla</taxon>
        <taxon>Ruminantia</taxon>
        <taxon>Pecora</taxon>
        <taxon>Bovidae</taxon>
        <taxon>Caprinae</taxon>
        <taxon>Capra</taxon>
    </lineage>
</organism>
<feature type="region of interest" description="Disordered" evidence="4">
    <location>
        <begin position="1"/>
        <end position="84"/>
    </location>
</feature>
<dbReference type="PANTHER" id="PTHR46110">
    <property type="entry name" value="HOMEOBOX PROTEIN HMX"/>
    <property type="match status" value="1"/>
</dbReference>
<dbReference type="GO" id="GO:0000981">
    <property type="term" value="F:DNA-binding transcription factor activity, RNA polymerase II-specific"/>
    <property type="evidence" value="ECO:0007669"/>
    <property type="project" value="TreeGrafter"/>
</dbReference>
<keyword evidence="2" id="KW-0805">Transcription regulation</keyword>
<dbReference type="Ensembl" id="ENSCHIT00010061818.1">
    <property type="protein sequence ID" value="ENSCHIP00010044548.1"/>
    <property type="gene ID" value="ENSCHIG00010032313.1"/>
</dbReference>
<feature type="region of interest" description="Disordered" evidence="4">
    <location>
        <begin position="194"/>
        <end position="245"/>
    </location>
</feature>
<keyword evidence="3" id="KW-0804">Transcription</keyword>
<proteinExistence type="predicted"/>
<evidence type="ECO:0000313" key="5">
    <source>
        <dbReference type="Ensembl" id="ENSCHIP00010044548.1"/>
    </source>
</evidence>
<reference evidence="5" key="1">
    <citation type="submission" date="2019-03" db="EMBL/GenBank/DDBJ databases">
        <title>Genome sequencing and reference-guided assembly of Black Bengal Goat (Capra hircus).</title>
        <authorList>
            <person name="Siddiki A.Z."/>
            <person name="Baten A."/>
            <person name="Billah M."/>
            <person name="Alam M.A.U."/>
            <person name="Shawrob K.S.M."/>
            <person name="Saha S."/>
            <person name="Chowdhury M."/>
            <person name="Rahman A.H."/>
            <person name="Stear M."/>
            <person name="Miah G."/>
            <person name="Das G.B."/>
            <person name="Hossain M.M."/>
            <person name="Kumkum M."/>
            <person name="Islam M.S."/>
            <person name="Mollah A.M."/>
            <person name="Ahsan A."/>
            <person name="Tusar F."/>
            <person name="Khan M.K.I."/>
        </authorList>
    </citation>
    <scope>NUCLEOTIDE SEQUENCE [LARGE SCALE GENOMIC DNA]</scope>
</reference>
<dbReference type="PANTHER" id="PTHR46110:SF4">
    <property type="entry name" value="HOMEOBOX PROTEIN HMX2"/>
    <property type="match status" value="1"/>
</dbReference>
<comment type="subcellular location">
    <subcellularLocation>
        <location evidence="1">Nucleus</location>
    </subcellularLocation>
</comment>
<evidence type="ECO:0000256" key="1">
    <source>
        <dbReference type="ARBA" id="ARBA00004123"/>
    </source>
</evidence>
<accession>A0A8C2SMQ0</accession>
<dbReference type="GO" id="GO:0005634">
    <property type="term" value="C:nucleus"/>
    <property type="evidence" value="ECO:0007669"/>
    <property type="project" value="UniProtKB-SubCell"/>
</dbReference>
<dbReference type="AlphaFoldDB" id="A0A8C2SMQ0"/>
<dbReference type="InterPro" id="IPR051300">
    <property type="entry name" value="HMX_Homeobox_TF"/>
</dbReference>